<dbReference type="InterPro" id="IPR036412">
    <property type="entry name" value="HAD-like_sf"/>
</dbReference>
<dbReference type="SFLD" id="SFLDG01129">
    <property type="entry name" value="C1.5:_HAD__Beta-PGM__Phosphata"/>
    <property type="match status" value="1"/>
</dbReference>
<dbReference type="PANTHER" id="PTHR42896">
    <property type="entry name" value="XYLULOSE-1,5-BISPHOSPHATE (XUBP) PHOSPHATASE"/>
    <property type="match status" value="1"/>
</dbReference>
<dbReference type="OrthoDB" id="5293434at2"/>
<evidence type="ECO:0000313" key="1">
    <source>
        <dbReference type="EMBL" id="GAP36841.1"/>
    </source>
</evidence>
<dbReference type="InterPro" id="IPR006439">
    <property type="entry name" value="HAD-SF_hydro_IA"/>
</dbReference>
<dbReference type="NCBIfam" id="TIGR01509">
    <property type="entry name" value="HAD-SF-IA-v3"/>
    <property type="match status" value="1"/>
</dbReference>
<dbReference type="SFLD" id="SFLDS00003">
    <property type="entry name" value="Haloacid_Dehalogenase"/>
    <property type="match status" value="1"/>
</dbReference>
<dbReference type="InterPro" id="IPR044999">
    <property type="entry name" value="CbbY-like"/>
</dbReference>
<dbReference type="Gene3D" id="3.40.50.1000">
    <property type="entry name" value="HAD superfamily/HAD-like"/>
    <property type="match status" value="1"/>
</dbReference>
<dbReference type="InterPro" id="IPR023214">
    <property type="entry name" value="HAD_sf"/>
</dbReference>
<organism evidence="1 2">
    <name type="scientific">Piscinibacter sakaiensis</name>
    <name type="common">Ideonella sakaiensis</name>
    <dbReference type="NCBI Taxonomy" id="1547922"/>
    <lineage>
        <taxon>Bacteria</taxon>
        <taxon>Pseudomonadati</taxon>
        <taxon>Pseudomonadota</taxon>
        <taxon>Betaproteobacteria</taxon>
        <taxon>Burkholderiales</taxon>
        <taxon>Sphaerotilaceae</taxon>
        <taxon>Piscinibacter</taxon>
    </lineage>
</organism>
<gene>
    <name evidence="1" type="ORF">ISF6_2681</name>
</gene>
<reference evidence="2" key="1">
    <citation type="submission" date="2015-07" db="EMBL/GenBank/DDBJ databases">
        <title>Discovery of a poly(ethylene terephthalate assimilation.</title>
        <authorList>
            <person name="Yoshida S."/>
            <person name="Hiraga K."/>
            <person name="Takehana T."/>
            <person name="Taniguchi I."/>
            <person name="Yamaji H."/>
            <person name="Maeda Y."/>
            <person name="Toyohara K."/>
            <person name="Miyamoto K."/>
            <person name="Kimura Y."/>
            <person name="Oda K."/>
        </authorList>
    </citation>
    <scope>NUCLEOTIDE SEQUENCE [LARGE SCALE GENOMIC DNA]</scope>
    <source>
        <strain evidence="2">NBRC 110686 / TISTR 2288 / 201-F6</strain>
    </source>
</reference>
<comment type="caution">
    <text evidence="1">The sequence shown here is derived from an EMBL/GenBank/DDBJ whole genome shotgun (WGS) entry which is preliminary data.</text>
</comment>
<dbReference type="PANTHER" id="PTHR42896:SF2">
    <property type="entry name" value="CBBY-LIKE PROTEIN"/>
    <property type="match status" value="1"/>
</dbReference>
<sequence>MQALIWDVDGTLAETERDGHRLAFNEAFQALGLPWRWDERRYGELLAVTGGRERLLHDMATRPDAPADPDARRALAARLHALKNERYAAIVAAGGIPLRPGVAELLDEARRAGLPMAIATTTSRSNVEALLGAHLGPGWAAGFAAVVCAEDAPRKKPDPQAYLQALAGLGCAPAEALALEDAWPGIRAAVAAGVPVAVTRSVYFADGPVDGALAVGPGLGAGAGWRGPGRPPGAGRIGLAQLRRWHAARPRP</sequence>
<dbReference type="Proteomes" id="UP000037660">
    <property type="component" value="Unassembled WGS sequence"/>
</dbReference>
<keyword evidence="2" id="KW-1185">Reference proteome</keyword>
<name>A0A0K8P2I6_PISS1</name>
<dbReference type="Gene3D" id="1.10.150.240">
    <property type="entry name" value="Putative phosphatase, domain 2"/>
    <property type="match status" value="1"/>
</dbReference>
<dbReference type="EMBL" id="BBYR01000039">
    <property type="protein sequence ID" value="GAP36841.1"/>
    <property type="molecule type" value="Genomic_DNA"/>
</dbReference>
<dbReference type="STRING" id="1547922.ISF6_2681"/>
<evidence type="ECO:0000313" key="2">
    <source>
        <dbReference type="Proteomes" id="UP000037660"/>
    </source>
</evidence>
<dbReference type="Pfam" id="PF00702">
    <property type="entry name" value="Hydrolase"/>
    <property type="match status" value="1"/>
</dbReference>
<dbReference type="RefSeq" id="WP_054020805.1">
    <property type="nucleotide sequence ID" value="NZ_BBYR01000039.1"/>
</dbReference>
<dbReference type="AlphaFoldDB" id="A0A0K8P2I6"/>
<dbReference type="SUPFAM" id="SSF56784">
    <property type="entry name" value="HAD-like"/>
    <property type="match status" value="1"/>
</dbReference>
<protein>
    <submittedName>
        <fullName evidence="1">Uncharacterized protein</fullName>
    </submittedName>
</protein>
<dbReference type="InterPro" id="IPR023198">
    <property type="entry name" value="PGP-like_dom2"/>
</dbReference>
<accession>A0A0K8P2I6</accession>
<dbReference type="GO" id="GO:0016787">
    <property type="term" value="F:hydrolase activity"/>
    <property type="evidence" value="ECO:0007669"/>
    <property type="project" value="InterPro"/>
</dbReference>
<proteinExistence type="predicted"/>
<reference evidence="1 2" key="2">
    <citation type="journal article" date="2016" name="Science">
        <title>A bacterium that degrades and assimilates poly(ethylene terephthalate).</title>
        <authorList>
            <person name="Yoshida S."/>
            <person name="Hiraga K."/>
            <person name="Takehana T."/>
            <person name="Taniguchi I."/>
            <person name="Yamaji H."/>
            <person name="Maeda Y."/>
            <person name="Toyohara K."/>
            <person name="Miyamoto K."/>
            <person name="Kimura Y."/>
            <person name="Oda K."/>
        </authorList>
    </citation>
    <scope>NUCLEOTIDE SEQUENCE [LARGE SCALE GENOMIC DNA]</scope>
    <source>
        <strain evidence="2">NBRC 110686 / TISTR 2288 / 201-F6</strain>
    </source>
</reference>
<dbReference type="PRINTS" id="PR00413">
    <property type="entry name" value="HADHALOGNASE"/>
</dbReference>